<comment type="subcellular location">
    <subcellularLocation>
        <location evidence="1 6">Virion</location>
    </subcellularLocation>
</comment>
<evidence type="ECO:0000256" key="1">
    <source>
        <dbReference type="ARBA" id="ARBA00004328"/>
    </source>
</evidence>
<comment type="function">
    <text evidence="6">Self-assembles to form an icosahedral capsid.</text>
</comment>
<name>E2IVG9_9VIRU</name>
<evidence type="ECO:0000313" key="9">
    <source>
        <dbReference type="Proteomes" id="UP000150166"/>
    </source>
</evidence>
<keyword evidence="5 6" id="KW-0946">Virion</keyword>
<evidence type="ECO:0000256" key="3">
    <source>
        <dbReference type="ARBA" id="ARBA00022431"/>
    </source>
</evidence>
<keyword evidence="4 6" id="KW-0167">Capsid protein</keyword>
<evidence type="ECO:0000256" key="2">
    <source>
        <dbReference type="ARBA" id="ARBA00006131"/>
    </source>
</evidence>
<feature type="compositionally biased region" description="Basic residues" evidence="7">
    <location>
        <begin position="598"/>
        <end position="611"/>
    </location>
</feature>
<keyword evidence="3 6" id="KW-1140">T=1 icosahedral capsid protein</keyword>
<accession>E2IVG9</accession>
<evidence type="ECO:0000256" key="5">
    <source>
        <dbReference type="ARBA" id="ARBA00022844"/>
    </source>
</evidence>
<evidence type="ECO:0000256" key="4">
    <source>
        <dbReference type="ARBA" id="ARBA00022561"/>
    </source>
</evidence>
<organism evidence="8 9">
    <name type="scientific">Torque teno sus virus 1b</name>
    <dbReference type="NCBI Taxonomy" id="687387"/>
    <lineage>
        <taxon>Viruses</taxon>
        <taxon>Monodnaviria</taxon>
        <taxon>Shotokuvirae</taxon>
        <taxon>Commensaviricota</taxon>
        <taxon>Cardeaviricetes</taxon>
        <taxon>Sanitavirales</taxon>
        <taxon>Anelloviridae</taxon>
        <taxon>Iotatorquevirus</taxon>
        <taxon>Iotatorquevirus suida1a</taxon>
    </lineage>
</organism>
<dbReference type="Proteomes" id="UP000150166">
    <property type="component" value="Genome"/>
</dbReference>
<feature type="compositionally biased region" description="Basic and acidic residues" evidence="7">
    <location>
        <begin position="587"/>
        <end position="597"/>
    </location>
</feature>
<evidence type="ECO:0000313" key="8">
    <source>
        <dbReference type="EMBL" id="ADN28637.1"/>
    </source>
</evidence>
<dbReference type="GO" id="GO:0039615">
    <property type="term" value="C:T=1 icosahedral viral capsid"/>
    <property type="evidence" value="ECO:0007669"/>
    <property type="project" value="UniProtKB-UniRule"/>
</dbReference>
<evidence type="ECO:0000256" key="6">
    <source>
        <dbReference type="RuleBase" id="RU361230"/>
    </source>
</evidence>
<comment type="similarity">
    <text evidence="2 6">Belongs to the anelloviridae capsid protein family.</text>
</comment>
<protein>
    <recommendedName>
        <fullName evidence="6">Capsid protein</fullName>
    </recommendedName>
</protein>
<feature type="region of interest" description="Disordered" evidence="7">
    <location>
        <begin position="553"/>
        <end position="611"/>
    </location>
</feature>
<dbReference type="InterPro" id="IPR004219">
    <property type="entry name" value="TTvirus_Unk"/>
</dbReference>
<dbReference type="EMBL" id="HM633229">
    <property type="protein sequence ID" value="ADN28637.1"/>
    <property type="molecule type" value="Genomic_DNA"/>
</dbReference>
<evidence type="ECO:0000256" key="7">
    <source>
        <dbReference type="SAM" id="MobiDB-lite"/>
    </source>
</evidence>
<proteinExistence type="inferred from homology"/>
<sequence>MPYRRYRRRRRRPTRRWRHRRWTRYFRYRHRRPYRRRRRYKVRRRRIKKAPVIQWFPPTIRNCFIKGIWPLSYGHWLRTCLPMRKENGLIFLGGGIDWTVWTLQNLYNEKLNWRNVWTASNDGMEFARFRYTKFKFFRHEYRSYIVTWDQDIPCKPLPYTNLHPLVMLLKKQHKVVLSKQECNPRKKDRPVTLKIKPPPKLTSQWRLSRELSKMPLVRLGFSLIDFKEPWLEGYGNAFYSTLGYEANKLQSQWSNWCQCKYYWIYDSGIGNHVYVVMLQKEAGDEPGDLITKQNTITDIEQIGEGYPYWLYFFGRSERDLKALATTNTNIKNEYNANPNSKKLKIGIIGWASSNYTALTSSQTVSQTPEAIKSSYRISHVLQNSGHTGGAAQIDNLWENGWKNSNNYPPLNRDKNNLDFSKRALCILRNNMFLGKQPVDDETTMFSLFGPLVEKANWEAAEATVQLKPELKDYNILMRYNFRFQWGGHGTETFKTSIGDPSTIPCPYGPGDPPQLAVRDPTKVHEGVLNAWDYDYDGIVRKDTLKKLLEIPTDSEEEKAYPPLGPKTEKLPSSDESGESDISSSSDTSKEESEEEKRYRRRHKPTKRRLLQHVQRLVKRFRTL</sequence>
<dbReference type="Pfam" id="PF02956">
    <property type="entry name" value="TT_ORF1"/>
    <property type="match status" value="1"/>
</dbReference>
<reference evidence="8 9" key="1">
    <citation type="submission" date="2010-07" db="EMBL/GenBank/DDBJ databases">
        <title>Genomic characterization of porcine torque teno viruses (PTTVs) in China.</title>
        <authorList>
            <person name="Liu X."/>
            <person name="Yang H."/>
        </authorList>
    </citation>
    <scope>NUCLEOTIDE SEQUENCE [LARGE SCALE GENOMIC DNA]</scope>
    <source>
        <strain evidence="8">TTV2Gx1</strain>
    </source>
</reference>